<feature type="chain" id="PRO_5040832758" evidence="3">
    <location>
        <begin position="21"/>
        <end position="616"/>
    </location>
</feature>
<dbReference type="PANTHER" id="PTHR10357:SF210">
    <property type="entry name" value="MALTODEXTRIN GLUCOSIDASE"/>
    <property type="match status" value="1"/>
</dbReference>
<evidence type="ECO:0000256" key="1">
    <source>
        <dbReference type="ARBA" id="ARBA00022801"/>
    </source>
</evidence>
<protein>
    <submittedName>
        <fullName evidence="5">Glycosidase</fullName>
    </submittedName>
</protein>
<keyword evidence="1" id="KW-0378">Hydrolase</keyword>
<accession>A0A9X2PUN5</accession>
<evidence type="ECO:0000313" key="6">
    <source>
        <dbReference type="Proteomes" id="UP001155027"/>
    </source>
</evidence>
<name>A0A9X2PUN5_9BACT</name>
<evidence type="ECO:0000259" key="4">
    <source>
        <dbReference type="SMART" id="SM00642"/>
    </source>
</evidence>
<comment type="caution">
    <text evidence="5">The sequence shown here is derived from an EMBL/GenBank/DDBJ whole genome shotgun (WGS) entry which is preliminary data.</text>
</comment>
<dbReference type="InterPro" id="IPR013783">
    <property type="entry name" value="Ig-like_fold"/>
</dbReference>
<keyword evidence="2 5" id="KW-0326">Glycosidase</keyword>
<sequence length="616" mass="70200">MRRLLAAVLLLLACPALVLAQAPEIDRIDPPFWWVDMERPTVELMVYGENLATARVEIGTRPGVTLDRVTEVENPNYLFVRLRIAESAEPGPVPLHFRHDEGTLTRSFELRPRRTGTYAQGFSSEDVIYLLMPDRFANGASENDSIPGFLEGVDRSDPDARHGGDFAGVREHLDYIDDLGMTALWMTPIFENDMPPEYGAYHGYAATDMYRVDPRFGSNDTFRRLVESAHERDLKVIMDMIHNHIGDRHWWMDDPPTGDWVHDFDKYGTTNYEGAAVIDPYAAEHDREQLTDAWFVPSMPDLNQDNELLATYLIQNTLWWIESTGIDGIRMDTYFYADKDYMTRWTSAVLEEYPDFNIVGESWVPTVPHEAYWQDDFQAHPDDYDSDLPSVTDFPLSFAMQDAFAPDGGGVYDLYRTLAQDHVYPAPNKLVTFLDNHDLTRFFSVVDEDEDAFKLAYAFLMTTRGIPQVYYATELMQPMLDVEGDGAKRPDMLGGWPGDARSVFTEEGRTARENRAHDFVTTLTTWREDADVVHHGGLTHYIPQDNTYVYFRHDADDTVMVVLNNAEESRTLALDRFEERIQGHTAGRDVISGATVALGDSLTVPARTPMVLELRK</sequence>
<dbReference type="SUPFAM" id="SSF81296">
    <property type="entry name" value="E set domains"/>
    <property type="match status" value="1"/>
</dbReference>
<dbReference type="Pfam" id="PF00128">
    <property type="entry name" value="Alpha-amylase"/>
    <property type="match status" value="1"/>
</dbReference>
<dbReference type="RefSeq" id="WP_259079652.1">
    <property type="nucleotide sequence ID" value="NZ_JANUAU010000003.1"/>
</dbReference>
<feature type="signal peptide" evidence="3">
    <location>
        <begin position="1"/>
        <end position="20"/>
    </location>
</feature>
<dbReference type="InterPro" id="IPR017853">
    <property type="entry name" value="GH"/>
</dbReference>
<dbReference type="Gene3D" id="2.60.40.1180">
    <property type="entry name" value="Golgi alpha-mannosidase II"/>
    <property type="match status" value="1"/>
</dbReference>
<dbReference type="GO" id="GO:0005975">
    <property type="term" value="P:carbohydrate metabolic process"/>
    <property type="evidence" value="ECO:0007669"/>
    <property type="project" value="InterPro"/>
</dbReference>
<dbReference type="Pfam" id="PF10438">
    <property type="entry name" value="Cyc-maltodext_C"/>
    <property type="match status" value="1"/>
</dbReference>
<dbReference type="SUPFAM" id="SSF51445">
    <property type="entry name" value="(Trans)glycosidases"/>
    <property type="match status" value="1"/>
</dbReference>
<dbReference type="InterPro" id="IPR013780">
    <property type="entry name" value="Glyco_hydro_b"/>
</dbReference>
<evidence type="ECO:0000313" key="5">
    <source>
        <dbReference type="EMBL" id="MCS3677107.1"/>
    </source>
</evidence>
<dbReference type="Gene3D" id="2.60.40.10">
    <property type="entry name" value="Immunoglobulins"/>
    <property type="match status" value="1"/>
</dbReference>
<dbReference type="SUPFAM" id="SSF51011">
    <property type="entry name" value="Glycosyl hydrolase domain"/>
    <property type="match status" value="1"/>
</dbReference>
<dbReference type="AlphaFoldDB" id="A0A9X2PUN5"/>
<dbReference type="InterPro" id="IPR015171">
    <property type="entry name" value="Cyc-maltodext_N"/>
</dbReference>
<dbReference type="InterPro" id="IPR019492">
    <property type="entry name" value="Cyclo-malto-dextrinase_C"/>
</dbReference>
<dbReference type="PANTHER" id="PTHR10357">
    <property type="entry name" value="ALPHA-AMYLASE FAMILY MEMBER"/>
    <property type="match status" value="1"/>
</dbReference>
<dbReference type="EMBL" id="JANUAU010000003">
    <property type="protein sequence ID" value="MCS3677107.1"/>
    <property type="molecule type" value="Genomic_DNA"/>
</dbReference>
<dbReference type="CDD" id="cd11340">
    <property type="entry name" value="AmyAc_bac_CMD_like_3"/>
    <property type="match status" value="1"/>
</dbReference>
<reference evidence="5" key="1">
    <citation type="submission" date="2022-08" db="EMBL/GenBank/DDBJ databases">
        <title>Genomic Encyclopedia of Type Strains, Phase V (KMG-V): Genome sequencing to study the core and pangenomes of soil and plant-associated prokaryotes.</title>
        <authorList>
            <person name="Whitman W."/>
        </authorList>
    </citation>
    <scope>NUCLEOTIDE SEQUENCE</scope>
    <source>
        <strain evidence="5">0</strain>
    </source>
</reference>
<dbReference type="InterPro" id="IPR006047">
    <property type="entry name" value="GH13_cat_dom"/>
</dbReference>
<dbReference type="Pfam" id="PF09087">
    <property type="entry name" value="Cyc-maltodext_N"/>
    <property type="match status" value="1"/>
</dbReference>
<dbReference type="GO" id="GO:0016798">
    <property type="term" value="F:hydrolase activity, acting on glycosyl bonds"/>
    <property type="evidence" value="ECO:0007669"/>
    <property type="project" value="UniProtKB-KW"/>
</dbReference>
<evidence type="ECO:0000256" key="2">
    <source>
        <dbReference type="ARBA" id="ARBA00023295"/>
    </source>
</evidence>
<keyword evidence="3" id="KW-0732">Signal</keyword>
<dbReference type="InterPro" id="IPR014756">
    <property type="entry name" value="Ig_E-set"/>
</dbReference>
<organism evidence="5 6">
    <name type="scientific">Salinibacter ruber</name>
    <dbReference type="NCBI Taxonomy" id="146919"/>
    <lineage>
        <taxon>Bacteria</taxon>
        <taxon>Pseudomonadati</taxon>
        <taxon>Rhodothermota</taxon>
        <taxon>Rhodothermia</taxon>
        <taxon>Rhodothermales</taxon>
        <taxon>Salinibacteraceae</taxon>
        <taxon>Salinibacter</taxon>
    </lineage>
</organism>
<dbReference type="Proteomes" id="UP001155027">
    <property type="component" value="Unassembled WGS sequence"/>
</dbReference>
<feature type="domain" description="Glycosyl hydrolase family 13 catalytic" evidence="4">
    <location>
        <begin position="130"/>
        <end position="527"/>
    </location>
</feature>
<dbReference type="Gene3D" id="3.20.20.80">
    <property type="entry name" value="Glycosidases"/>
    <property type="match status" value="1"/>
</dbReference>
<evidence type="ECO:0000256" key="3">
    <source>
        <dbReference type="SAM" id="SignalP"/>
    </source>
</evidence>
<dbReference type="SMART" id="SM00642">
    <property type="entry name" value="Aamy"/>
    <property type="match status" value="1"/>
</dbReference>
<proteinExistence type="predicted"/>
<gene>
    <name evidence="5" type="ORF">GGP71_001023</name>
</gene>